<dbReference type="PANTHER" id="PTHR36435:SF1">
    <property type="entry name" value="CAAX AMINO TERMINAL PROTEASE FAMILY PROTEIN"/>
    <property type="match status" value="1"/>
</dbReference>
<keyword evidence="2" id="KW-0472">Membrane</keyword>
<keyword evidence="5" id="KW-1185">Reference proteome</keyword>
<dbReference type="GO" id="GO:0080120">
    <property type="term" value="P:CAAX-box protein maturation"/>
    <property type="evidence" value="ECO:0007669"/>
    <property type="project" value="UniProtKB-ARBA"/>
</dbReference>
<evidence type="ECO:0000313" key="5">
    <source>
        <dbReference type="Proteomes" id="UP000013782"/>
    </source>
</evidence>
<dbReference type="InterPro" id="IPR052710">
    <property type="entry name" value="CAAX_protease"/>
</dbReference>
<dbReference type="AlphaFoldDB" id="R2SG19"/>
<comment type="similarity">
    <text evidence="1">Belongs to the UPF0177 family.</text>
</comment>
<accession>R2SG19</accession>
<organism evidence="4 5">
    <name type="scientific">Enterococcus pallens ATCC BAA-351</name>
    <dbReference type="NCBI Taxonomy" id="1158607"/>
    <lineage>
        <taxon>Bacteria</taxon>
        <taxon>Bacillati</taxon>
        <taxon>Bacillota</taxon>
        <taxon>Bacilli</taxon>
        <taxon>Lactobacillales</taxon>
        <taxon>Enterococcaceae</taxon>
        <taxon>Enterococcus</taxon>
    </lineage>
</organism>
<feature type="transmembrane region" description="Helical" evidence="2">
    <location>
        <begin position="80"/>
        <end position="105"/>
    </location>
</feature>
<dbReference type="PATRIC" id="fig|1158607.3.peg.1995"/>
<dbReference type="RefSeq" id="WP_010757016.1">
    <property type="nucleotide sequence ID" value="NZ_ASWD01000001.1"/>
</dbReference>
<dbReference type="OrthoDB" id="8607342at2"/>
<feature type="transmembrane region" description="Helical" evidence="2">
    <location>
        <begin position="177"/>
        <end position="195"/>
    </location>
</feature>
<feature type="domain" description="CAAX prenyl protease 2/Lysostaphin resistance protein A-like" evidence="3">
    <location>
        <begin position="124"/>
        <end position="213"/>
    </location>
</feature>
<dbReference type="HOGENOM" id="CLU_079560_3_0_9"/>
<dbReference type="STRING" id="160454.RV10_GL001920"/>
<keyword evidence="2" id="KW-0812">Transmembrane</keyword>
<proteinExistence type="inferred from homology"/>
<name>R2SG19_9ENTE</name>
<feature type="transmembrane region" description="Helical" evidence="2">
    <location>
        <begin position="38"/>
        <end position="59"/>
    </location>
</feature>
<gene>
    <name evidence="4" type="ORF">UAU_02025</name>
</gene>
<feature type="transmembrane region" description="Helical" evidence="2">
    <location>
        <begin position="156"/>
        <end position="171"/>
    </location>
</feature>
<dbReference type="Pfam" id="PF02517">
    <property type="entry name" value="Rce1-like"/>
    <property type="match status" value="1"/>
</dbReference>
<protein>
    <recommendedName>
        <fullName evidence="3">CAAX prenyl protease 2/Lysostaphin resistance protein A-like domain-containing protein</fullName>
    </recommendedName>
</protein>
<keyword evidence="2" id="KW-1133">Transmembrane helix</keyword>
<feature type="transmembrane region" description="Helical" evidence="2">
    <location>
        <begin position="9"/>
        <end position="32"/>
    </location>
</feature>
<reference evidence="4 5" key="1">
    <citation type="submission" date="2013-02" db="EMBL/GenBank/DDBJ databases">
        <title>The Genome Sequence of Enterococcus pallens BAA-351.</title>
        <authorList>
            <consortium name="The Broad Institute Genome Sequencing Platform"/>
            <consortium name="The Broad Institute Genome Sequencing Center for Infectious Disease"/>
            <person name="Earl A.M."/>
            <person name="Gilmore M.S."/>
            <person name="Lebreton F."/>
            <person name="Walker B."/>
            <person name="Young S.K."/>
            <person name="Zeng Q."/>
            <person name="Gargeya S."/>
            <person name="Fitzgerald M."/>
            <person name="Haas B."/>
            <person name="Abouelleil A."/>
            <person name="Alvarado L."/>
            <person name="Arachchi H.M."/>
            <person name="Berlin A.M."/>
            <person name="Chapman S.B."/>
            <person name="Dewar J."/>
            <person name="Goldberg J."/>
            <person name="Griggs A."/>
            <person name="Gujja S."/>
            <person name="Hansen M."/>
            <person name="Howarth C."/>
            <person name="Imamovic A."/>
            <person name="Larimer J."/>
            <person name="McCowan C."/>
            <person name="Murphy C."/>
            <person name="Neiman D."/>
            <person name="Pearson M."/>
            <person name="Priest M."/>
            <person name="Roberts A."/>
            <person name="Saif S."/>
            <person name="Shea T."/>
            <person name="Sisk P."/>
            <person name="Sykes S."/>
            <person name="Wortman J."/>
            <person name="Nusbaum C."/>
            <person name="Birren B."/>
        </authorList>
    </citation>
    <scope>NUCLEOTIDE SEQUENCE [LARGE SCALE GENOMIC DNA]</scope>
    <source>
        <strain evidence="4 5">ATCC BAA-351</strain>
    </source>
</reference>
<evidence type="ECO:0000256" key="1">
    <source>
        <dbReference type="ARBA" id="ARBA00009067"/>
    </source>
</evidence>
<comment type="caution">
    <text evidence="4">The sequence shown here is derived from an EMBL/GenBank/DDBJ whole genome shotgun (WGS) entry which is preliminary data.</text>
</comment>
<dbReference type="PANTHER" id="PTHR36435">
    <property type="entry name" value="SLR1288 PROTEIN"/>
    <property type="match status" value="1"/>
</dbReference>
<evidence type="ECO:0000259" key="3">
    <source>
        <dbReference type="Pfam" id="PF02517"/>
    </source>
</evidence>
<dbReference type="GO" id="GO:0004175">
    <property type="term" value="F:endopeptidase activity"/>
    <property type="evidence" value="ECO:0007669"/>
    <property type="project" value="UniProtKB-ARBA"/>
</dbReference>
<evidence type="ECO:0000313" key="4">
    <source>
        <dbReference type="EMBL" id="EOH94290.1"/>
    </source>
</evidence>
<feature type="transmembrane region" description="Helical" evidence="2">
    <location>
        <begin position="125"/>
        <end position="144"/>
    </location>
</feature>
<dbReference type="Proteomes" id="UP000013782">
    <property type="component" value="Unassembled WGS sequence"/>
</dbReference>
<sequence length="222" mass="24443">MERKNQMNIVLRIILWLVMMIVATLPTTVVMLTGMIEGIAGVLIGAVILLAMLALAAFVADKGDIWTKNGRSFMGRGMKLGPAIGLAIGAGLFLRVWVVILNMIIPIKTANDQALQGLAGGETSSILLFFSMVVMAPVLEELVFRGYIFKFFFRENRLAAYLLSSLLFTLIHVPTDLISFVTYGSLALVMGFVYYKTNRIEMSMLTHAINNLLPAIVLAFLH</sequence>
<dbReference type="EMBL" id="AJAQ01000015">
    <property type="protein sequence ID" value="EOH94290.1"/>
    <property type="molecule type" value="Genomic_DNA"/>
</dbReference>
<dbReference type="eggNOG" id="COG1266">
    <property type="taxonomic scope" value="Bacteria"/>
</dbReference>
<evidence type="ECO:0000256" key="2">
    <source>
        <dbReference type="SAM" id="Phobius"/>
    </source>
</evidence>
<dbReference type="InterPro" id="IPR003675">
    <property type="entry name" value="Rce1/LyrA-like_dom"/>
</dbReference>